<evidence type="ECO:0000313" key="2">
    <source>
        <dbReference type="EMBL" id="MFC4689232.1"/>
    </source>
</evidence>
<feature type="signal peptide" evidence="1">
    <location>
        <begin position="1"/>
        <end position="20"/>
    </location>
</feature>
<keyword evidence="1" id="KW-0732">Signal</keyword>
<accession>A0ABV9L5M7</accession>
<sequence>MNYKLLFLFCLVGSYTSAQTLEGTIYNATQTLPGVSVKNLSRNIQTQSTSNGSFVIAAAVNDSISFYLFPYAPQLNVITAKDMTSPIVIELKEVNNELDEVLLRNTPKKETTFSAPAYEQTVQQSILGDIDKNGHLYVPPASTYGINFVALFKKARKLFKKKDGRRNAKTATAITSLQLEKLFRDSPIFNDDFLYSELGLPQNSAYYFFDYCESRQLDTNLLKPKNSFLLIDKLITLSEEYKELLNSLKE</sequence>
<comment type="caution">
    <text evidence="2">The sequence shown here is derived from an EMBL/GenBank/DDBJ whole genome shotgun (WGS) entry which is preliminary data.</text>
</comment>
<gene>
    <name evidence="2" type="ORF">ACFO5T_02200</name>
</gene>
<dbReference type="Proteomes" id="UP001595878">
    <property type="component" value="Unassembled WGS sequence"/>
</dbReference>
<dbReference type="EMBL" id="JBHSHB010000007">
    <property type="protein sequence ID" value="MFC4689232.1"/>
    <property type="molecule type" value="Genomic_DNA"/>
</dbReference>
<dbReference type="SUPFAM" id="SSF49464">
    <property type="entry name" value="Carboxypeptidase regulatory domain-like"/>
    <property type="match status" value="1"/>
</dbReference>
<name>A0ABV9L5M7_9FLAO</name>
<protein>
    <recommendedName>
        <fullName evidence="4">Carboxypeptidase-like protein</fullName>
    </recommendedName>
</protein>
<evidence type="ECO:0008006" key="4">
    <source>
        <dbReference type="Google" id="ProtNLM"/>
    </source>
</evidence>
<evidence type="ECO:0000313" key="3">
    <source>
        <dbReference type="Proteomes" id="UP001595878"/>
    </source>
</evidence>
<proteinExistence type="predicted"/>
<reference evidence="3" key="1">
    <citation type="journal article" date="2019" name="Int. J. Syst. Evol. Microbiol.">
        <title>The Global Catalogue of Microorganisms (GCM) 10K type strain sequencing project: providing services to taxonomists for standard genome sequencing and annotation.</title>
        <authorList>
            <consortium name="The Broad Institute Genomics Platform"/>
            <consortium name="The Broad Institute Genome Sequencing Center for Infectious Disease"/>
            <person name="Wu L."/>
            <person name="Ma J."/>
        </authorList>
    </citation>
    <scope>NUCLEOTIDE SEQUENCE [LARGE SCALE GENOMIC DNA]</scope>
    <source>
        <strain evidence="3">CGMCC 4.7427</strain>
    </source>
</reference>
<dbReference type="RefSeq" id="WP_380031672.1">
    <property type="nucleotide sequence ID" value="NZ_JBHSHB010000007.1"/>
</dbReference>
<evidence type="ECO:0000256" key="1">
    <source>
        <dbReference type="SAM" id="SignalP"/>
    </source>
</evidence>
<organism evidence="2 3">
    <name type="scientific">Dokdonia genika</name>
    <dbReference type="NCBI Taxonomy" id="308113"/>
    <lineage>
        <taxon>Bacteria</taxon>
        <taxon>Pseudomonadati</taxon>
        <taxon>Bacteroidota</taxon>
        <taxon>Flavobacteriia</taxon>
        <taxon>Flavobacteriales</taxon>
        <taxon>Flavobacteriaceae</taxon>
        <taxon>Dokdonia</taxon>
    </lineage>
</organism>
<feature type="chain" id="PRO_5045731394" description="Carboxypeptidase-like protein" evidence="1">
    <location>
        <begin position="21"/>
        <end position="250"/>
    </location>
</feature>
<keyword evidence="3" id="KW-1185">Reference proteome</keyword>
<dbReference type="InterPro" id="IPR008969">
    <property type="entry name" value="CarboxyPept-like_regulatory"/>
</dbReference>